<keyword evidence="2" id="KW-1185">Reference proteome</keyword>
<sequence>MTLGYILAETRGEADRLLAELAARLQGEGRVVAGVVQSRAPSPGAHPCDMELAVLPEGPEIGISQRLGGGARGCRLDPASLEDAAVAVSARLSAGAEVLILNKFGAHEGSGRGFCPVLALALEQGIPALTAVNPRNLESFLAFTGGLETRLEADAHALHAWVEAALAR</sequence>
<organism evidence="1 2">
    <name type="scientific">Vannielia litorea</name>
    <dbReference type="NCBI Taxonomy" id="1217970"/>
    <lineage>
        <taxon>Bacteria</taxon>
        <taxon>Pseudomonadati</taxon>
        <taxon>Pseudomonadota</taxon>
        <taxon>Alphaproteobacteria</taxon>
        <taxon>Rhodobacterales</taxon>
        <taxon>Paracoccaceae</taxon>
        <taxon>Vannielia</taxon>
    </lineage>
</organism>
<dbReference type="Pfam" id="PF10649">
    <property type="entry name" value="DUF2478"/>
    <property type="match status" value="1"/>
</dbReference>
<evidence type="ECO:0000313" key="2">
    <source>
        <dbReference type="Proteomes" id="UP000184932"/>
    </source>
</evidence>
<dbReference type="OrthoDB" id="5918880at2"/>
<evidence type="ECO:0000313" key="1">
    <source>
        <dbReference type="EMBL" id="SIO30168.1"/>
    </source>
</evidence>
<dbReference type="Proteomes" id="UP000184932">
    <property type="component" value="Unassembled WGS sequence"/>
</dbReference>
<dbReference type="InterPro" id="IPR018912">
    <property type="entry name" value="DUF2478"/>
</dbReference>
<dbReference type="AlphaFoldDB" id="A0A1N6IDS5"/>
<gene>
    <name evidence="1" type="ORF">SAMN05444002_3748</name>
</gene>
<dbReference type="RefSeq" id="WP_074257908.1">
    <property type="nucleotide sequence ID" value="NZ_FSRL01000002.1"/>
</dbReference>
<accession>A0A1N6IDS5</accession>
<dbReference type="EMBL" id="FSRL01000002">
    <property type="protein sequence ID" value="SIO30168.1"/>
    <property type="molecule type" value="Genomic_DNA"/>
</dbReference>
<evidence type="ECO:0008006" key="3">
    <source>
        <dbReference type="Google" id="ProtNLM"/>
    </source>
</evidence>
<dbReference type="STRING" id="1217970.SAMN05444002_3748"/>
<proteinExistence type="predicted"/>
<name>A0A1N6IDS5_9RHOB</name>
<reference evidence="2" key="1">
    <citation type="submission" date="2016-11" db="EMBL/GenBank/DDBJ databases">
        <authorList>
            <person name="Varghese N."/>
            <person name="Submissions S."/>
        </authorList>
    </citation>
    <scope>NUCLEOTIDE SEQUENCE [LARGE SCALE GENOMIC DNA]</scope>
    <source>
        <strain evidence="2">DSM 29440</strain>
    </source>
</reference>
<protein>
    <recommendedName>
        <fullName evidence="3">Nucleoside-triphosphatase THEP1</fullName>
    </recommendedName>
</protein>